<organism evidence="2 3">
    <name type="scientific">Roseimaritima ulvae</name>
    <dbReference type="NCBI Taxonomy" id="980254"/>
    <lineage>
        <taxon>Bacteria</taxon>
        <taxon>Pseudomonadati</taxon>
        <taxon>Planctomycetota</taxon>
        <taxon>Planctomycetia</taxon>
        <taxon>Pirellulales</taxon>
        <taxon>Pirellulaceae</taxon>
        <taxon>Roseimaritima</taxon>
    </lineage>
</organism>
<evidence type="ECO:0000313" key="2">
    <source>
        <dbReference type="EMBL" id="QEG38599.1"/>
    </source>
</evidence>
<dbReference type="Gene3D" id="2.60.200.20">
    <property type="match status" value="1"/>
</dbReference>
<protein>
    <submittedName>
        <fullName evidence="2">FHA domain protein</fullName>
    </submittedName>
</protein>
<dbReference type="Gene3D" id="3.30.420.40">
    <property type="match status" value="1"/>
</dbReference>
<reference evidence="2 3" key="1">
    <citation type="submission" date="2019-08" db="EMBL/GenBank/DDBJ databases">
        <title>Deep-cultivation of Planctomycetes and their phenomic and genomic characterization uncovers novel biology.</title>
        <authorList>
            <person name="Wiegand S."/>
            <person name="Jogler M."/>
            <person name="Boedeker C."/>
            <person name="Pinto D."/>
            <person name="Vollmers J."/>
            <person name="Rivas-Marin E."/>
            <person name="Kohn T."/>
            <person name="Peeters S.H."/>
            <person name="Heuer A."/>
            <person name="Rast P."/>
            <person name="Oberbeckmann S."/>
            <person name="Bunk B."/>
            <person name="Jeske O."/>
            <person name="Meyerdierks A."/>
            <person name="Storesund J.E."/>
            <person name="Kallscheuer N."/>
            <person name="Luecker S."/>
            <person name="Lage O.M."/>
            <person name="Pohl T."/>
            <person name="Merkel B.J."/>
            <person name="Hornburger P."/>
            <person name="Mueller R.-W."/>
            <person name="Bruemmer F."/>
            <person name="Labrenz M."/>
            <person name="Spormann A.M."/>
            <person name="Op den Camp H."/>
            <person name="Overmann J."/>
            <person name="Amann R."/>
            <person name="Jetten M.S.M."/>
            <person name="Mascher T."/>
            <person name="Medema M.H."/>
            <person name="Devos D.P."/>
            <person name="Kaster A.-K."/>
            <person name="Ovreas L."/>
            <person name="Rohde M."/>
            <person name="Galperin M.Y."/>
            <person name="Jogler C."/>
        </authorList>
    </citation>
    <scope>NUCLEOTIDE SEQUENCE [LARGE SCALE GENOMIC DNA]</scope>
    <source>
        <strain evidence="2 3">UC8</strain>
    </source>
</reference>
<accession>A0A5B9QKT3</accession>
<dbReference type="InterPro" id="IPR043129">
    <property type="entry name" value="ATPase_NBD"/>
</dbReference>
<dbReference type="Gene3D" id="3.90.640.10">
    <property type="entry name" value="Actin, Chain A, domain 4"/>
    <property type="match status" value="1"/>
</dbReference>
<dbReference type="PROSITE" id="PS50006">
    <property type="entry name" value="FHA_DOMAIN"/>
    <property type="match status" value="1"/>
</dbReference>
<dbReference type="KEGG" id="rul:UC8_05560"/>
<dbReference type="CDD" id="cd00060">
    <property type="entry name" value="FHA"/>
    <property type="match status" value="1"/>
</dbReference>
<evidence type="ECO:0000313" key="3">
    <source>
        <dbReference type="Proteomes" id="UP000325286"/>
    </source>
</evidence>
<dbReference type="Pfam" id="PF00498">
    <property type="entry name" value="FHA"/>
    <property type="match status" value="1"/>
</dbReference>
<keyword evidence="3" id="KW-1185">Reference proteome</keyword>
<feature type="domain" description="FHA" evidence="1">
    <location>
        <begin position="407"/>
        <end position="459"/>
    </location>
</feature>
<dbReference type="SUPFAM" id="SSF53067">
    <property type="entry name" value="Actin-like ATPase domain"/>
    <property type="match status" value="1"/>
</dbReference>
<dbReference type="EMBL" id="CP042914">
    <property type="protein sequence ID" value="QEG38599.1"/>
    <property type="molecule type" value="Genomic_DNA"/>
</dbReference>
<dbReference type="AlphaFoldDB" id="A0A5B9QKT3"/>
<dbReference type="OrthoDB" id="289828at2"/>
<dbReference type="SMART" id="SM00240">
    <property type="entry name" value="FHA"/>
    <property type="match status" value="1"/>
</dbReference>
<dbReference type="Proteomes" id="UP000325286">
    <property type="component" value="Chromosome"/>
</dbReference>
<evidence type="ECO:0000259" key="1">
    <source>
        <dbReference type="PROSITE" id="PS50006"/>
    </source>
</evidence>
<sequence>MYYGIDFGSEMLKVASTNDIGDQQVLIQLSQTDPFLPTAISLFQQQNSPQPGVAVGWDVYDQRAMNRSIASSFRDDIDDEAKRLVHNRQLILAEFFQAILSTLQLTNDFAMSIPDDWGHANWTLGTVFRNGVRPAMFVREWQTICCTNAELCGDVSIFASLGSGPARLTLCQLKEQCWTPLKSVRLNSISGAKLKKRIIDWVAEEMISEFRLDPREHLEAYCQIVNSVDRAFIQLAHSGTATIDATVLGRRLQRNLDGVVMMEMAADMATSLRGALESLVKNIQSDTIDVVLWGELTLILPIADWCLPFCRGGTQPIHCSLDSVAAGTARLCAATTESNCLDNADLYEAIDTETGAYWTALLEVSESMDVIPVLRDLPVSLAAGRVPTPAAITIVETNEKRVVGAQLLIGRSPKAEWSFPSDKYPELSFEHCVLLKRKSEYFLKDLNSTNGTFVNGERISIHRIQNGDQFQLGESGPTFRFASQ</sequence>
<proteinExistence type="predicted"/>
<dbReference type="SUPFAM" id="SSF49879">
    <property type="entry name" value="SMAD/FHA domain"/>
    <property type="match status" value="1"/>
</dbReference>
<gene>
    <name evidence="2" type="ORF">UC8_05560</name>
</gene>
<dbReference type="InterPro" id="IPR000253">
    <property type="entry name" value="FHA_dom"/>
</dbReference>
<dbReference type="InterPro" id="IPR008984">
    <property type="entry name" value="SMAD_FHA_dom_sf"/>
</dbReference>
<name>A0A5B9QKT3_9BACT</name>
<dbReference type="RefSeq" id="WP_068141345.1">
    <property type="nucleotide sequence ID" value="NZ_CP042914.1"/>
</dbReference>